<dbReference type="Proteomes" id="UP000683428">
    <property type="component" value="Chromosome"/>
</dbReference>
<dbReference type="SUPFAM" id="SSF55469">
    <property type="entry name" value="FMN-dependent nitroreductase-like"/>
    <property type="match status" value="1"/>
</dbReference>
<organism evidence="10 11">
    <name type="scientific">Azospira inquinata</name>
    <dbReference type="NCBI Taxonomy" id="2785627"/>
    <lineage>
        <taxon>Bacteria</taxon>
        <taxon>Pseudomonadati</taxon>
        <taxon>Pseudomonadota</taxon>
        <taxon>Betaproteobacteria</taxon>
        <taxon>Rhodocyclales</taxon>
        <taxon>Rhodocyclaceae</taxon>
        <taxon>Azospira</taxon>
    </lineage>
</organism>
<dbReference type="InterPro" id="IPR026021">
    <property type="entry name" value="YdjA-like"/>
</dbReference>
<evidence type="ECO:0000256" key="1">
    <source>
        <dbReference type="ARBA" id="ARBA00007118"/>
    </source>
</evidence>
<dbReference type="EC" id="1.-.-.-" evidence="7"/>
<sequence length="191" mass="20752">MTPNPAGLDLLLQRRSHHSLVAPGPDECQLTQMLRAALRVPDFRHLRPYRFLLAQGAGLDRLGQAMARAAVAGGQSERLIQRAPAMPHRAPLVIGVVAVHRPHKLVPETDQRYAAVCTVFALELAARALGFGAVWRSGWFMEAPELYRELGLGEGERLVGFLYVGTPSSLPAPGEPTPVPDPAPGDFVTWL</sequence>
<dbReference type="PANTHER" id="PTHR43821">
    <property type="entry name" value="NAD(P)H NITROREDUCTASE YDJA-RELATED"/>
    <property type="match status" value="1"/>
</dbReference>
<evidence type="ECO:0000259" key="9">
    <source>
        <dbReference type="Pfam" id="PF00881"/>
    </source>
</evidence>
<comment type="cofactor">
    <cofactor evidence="8">
        <name>FMN</name>
        <dbReference type="ChEBI" id="CHEBI:58210"/>
    </cofactor>
    <text evidence="8">Binds 1 FMN per subunit.</text>
</comment>
<evidence type="ECO:0000256" key="7">
    <source>
        <dbReference type="PIRNR" id="PIRNR000232"/>
    </source>
</evidence>
<feature type="binding site" description="in other chain" evidence="8">
    <location>
        <begin position="14"/>
        <end position="16"/>
    </location>
    <ligand>
        <name>FMN</name>
        <dbReference type="ChEBI" id="CHEBI:58210"/>
        <note>ligand shared between dimeric partners</note>
    </ligand>
</feature>
<proteinExistence type="inferred from homology"/>
<feature type="domain" description="Nitroreductase" evidence="9">
    <location>
        <begin position="12"/>
        <end position="165"/>
    </location>
</feature>
<keyword evidence="4 7" id="KW-0521">NADP</keyword>
<name>A0A975XW14_9RHOO</name>
<evidence type="ECO:0000256" key="2">
    <source>
        <dbReference type="ARBA" id="ARBA00022630"/>
    </source>
</evidence>
<dbReference type="Pfam" id="PF00881">
    <property type="entry name" value="Nitroreductase"/>
    <property type="match status" value="1"/>
</dbReference>
<dbReference type="InterPro" id="IPR052530">
    <property type="entry name" value="NAD(P)H_nitroreductase"/>
</dbReference>
<dbReference type="InterPro" id="IPR029479">
    <property type="entry name" value="Nitroreductase"/>
</dbReference>
<evidence type="ECO:0000256" key="3">
    <source>
        <dbReference type="ARBA" id="ARBA00022643"/>
    </source>
</evidence>
<keyword evidence="6 7" id="KW-0520">NAD</keyword>
<evidence type="ECO:0000313" key="10">
    <source>
        <dbReference type="EMBL" id="QWT50418.1"/>
    </source>
</evidence>
<evidence type="ECO:0000256" key="4">
    <source>
        <dbReference type="ARBA" id="ARBA00022857"/>
    </source>
</evidence>
<keyword evidence="5 7" id="KW-0560">Oxidoreductase</keyword>
<evidence type="ECO:0000256" key="8">
    <source>
        <dbReference type="PIRSR" id="PIRSR000232-1"/>
    </source>
</evidence>
<dbReference type="InterPro" id="IPR000415">
    <property type="entry name" value="Nitroreductase-like"/>
</dbReference>
<dbReference type="CDD" id="cd02135">
    <property type="entry name" value="YdjA-like"/>
    <property type="match status" value="1"/>
</dbReference>
<keyword evidence="2 7" id="KW-0285">Flavoprotein</keyword>
<evidence type="ECO:0000256" key="6">
    <source>
        <dbReference type="ARBA" id="ARBA00023027"/>
    </source>
</evidence>
<dbReference type="PANTHER" id="PTHR43821:SF1">
    <property type="entry name" value="NAD(P)H NITROREDUCTASE YDJA-RELATED"/>
    <property type="match status" value="1"/>
</dbReference>
<dbReference type="Gene3D" id="3.40.109.10">
    <property type="entry name" value="NADH Oxidase"/>
    <property type="match status" value="1"/>
</dbReference>
<comment type="similarity">
    <text evidence="1 7">Belongs to the nitroreductase family.</text>
</comment>
<dbReference type="KEGG" id="aiq:Azoinq_00445"/>
<gene>
    <name evidence="10" type="ORF">Azoinq_00445</name>
</gene>
<keyword evidence="3 7" id="KW-0288">FMN</keyword>
<feature type="binding site" evidence="8">
    <location>
        <position position="39"/>
    </location>
    <ligand>
        <name>FMN</name>
        <dbReference type="ChEBI" id="CHEBI:58210"/>
        <note>ligand shared between dimeric partners</note>
    </ligand>
</feature>
<keyword evidence="11" id="KW-1185">Reference proteome</keyword>
<protein>
    <recommendedName>
        <fullName evidence="7">Putative NAD(P)H nitroreductase</fullName>
        <ecNumber evidence="7">1.-.-.-</ecNumber>
    </recommendedName>
</protein>
<accession>A0A975XW14</accession>
<feature type="binding site" description="in other chain" evidence="8">
    <location>
        <begin position="135"/>
        <end position="137"/>
    </location>
    <ligand>
        <name>FMN</name>
        <dbReference type="ChEBI" id="CHEBI:58210"/>
        <note>ligand shared between dimeric partners</note>
    </ligand>
</feature>
<dbReference type="EMBL" id="CP064782">
    <property type="protein sequence ID" value="QWT50418.1"/>
    <property type="molecule type" value="Genomic_DNA"/>
</dbReference>
<evidence type="ECO:0000256" key="5">
    <source>
        <dbReference type="ARBA" id="ARBA00023002"/>
    </source>
</evidence>
<reference evidence="10" key="1">
    <citation type="submission" date="2020-11" db="EMBL/GenBank/DDBJ databases">
        <title>Azospira inquinata sp. nov.</title>
        <authorList>
            <person name="Moe W.M."/>
            <person name="Mikes M.C."/>
        </authorList>
    </citation>
    <scope>NUCLEOTIDE SEQUENCE</scope>
    <source>
        <strain evidence="10">Azo-3</strain>
    </source>
</reference>
<dbReference type="PIRSF" id="PIRSF000232">
    <property type="entry name" value="YdjA"/>
    <property type="match status" value="1"/>
</dbReference>
<evidence type="ECO:0000313" key="11">
    <source>
        <dbReference type="Proteomes" id="UP000683428"/>
    </source>
</evidence>
<dbReference type="AlphaFoldDB" id="A0A975XW14"/>
<dbReference type="GO" id="GO:0016491">
    <property type="term" value="F:oxidoreductase activity"/>
    <property type="evidence" value="ECO:0007669"/>
    <property type="project" value="UniProtKB-UniRule"/>
</dbReference>